<dbReference type="KEGG" id="fvn:FVRRES_07639"/>
<dbReference type="InterPro" id="IPR010730">
    <property type="entry name" value="HET"/>
</dbReference>
<feature type="domain" description="Heterokaryon incompatibility" evidence="1">
    <location>
        <begin position="40"/>
        <end position="196"/>
    </location>
</feature>
<dbReference type="GeneID" id="37259278"/>
<dbReference type="Pfam" id="PF06985">
    <property type="entry name" value="HET"/>
    <property type="match status" value="1"/>
</dbReference>
<keyword evidence="3" id="KW-1185">Reference proteome</keyword>
<evidence type="ECO:0000313" key="2">
    <source>
        <dbReference type="EMBL" id="CEI63203.1"/>
    </source>
</evidence>
<dbReference type="PANTHER" id="PTHR24148:SF73">
    <property type="entry name" value="HET DOMAIN PROTEIN (AFU_ORTHOLOGUE AFUA_8G01020)"/>
    <property type="match status" value="1"/>
</dbReference>
<protein>
    <recommendedName>
        <fullName evidence="1">Heterokaryon incompatibility domain-containing protein</fullName>
    </recommendedName>
</protein>
<evidence type="ECO:0000259" key="1">
    <source>
        <dbReference type="Pfam" id="PF06985"/>
    </source>
</evidence>
<dbReference type="Proteomes" id="UP000245910">
    <property type="component" value="Chromosome II"/>
</dbReference>
<evidence type="ECO:0000313" key="3">
    <source>
        <dbReference type="Proteomes" id="UP000245910"/>
    </source>
</evidence>
<sequence>MLAYSSLNRGAVRLLRIPVSTAIIQELEVVSFQLTQSPPYNALSYCWGDLDRSRTIRCNAQTLMITPHLEEAIKSLRSLQRETEWIWIDQICINQDDKAERAIQVDMMKDIYSSSLGTIIWLGPSVPGIDKLLGLVNMMSSFHKADINPTGTRKRSRYTNGQFLKLGLPAAQDPAWSAFGEILCRPWFIRSWVIQETALSKVPPRMVCGSESISWEKFVPSALWLLSMCYHISPLHHIPTTLPALRSLKLFYELEQLRLPWDLTTLLNKAIRFKASDPKDKIYSLLALTDEADAQGRLPPPLQANYDKPTEQVFRDVTRHIIKSTGSLAILSLIRYIPDWDQYSSWAIDFTATIRWDRISYFNWDQHDHNRRRLIETLNRSFGGRSAVVVDDSPDHILGLKGLEIDTISTTFNIMSKSELASYNPQIWSTWTEAYDHLESRYRTTEAIARAFMVTITGNWNLNDSESMSEQPLSYFWEYMWRVHQKRRRDSGFEDAVDSEQESTKYLVQPDPSNKHHVDLFSLHLDSAHERRLFITKDLSYIGLGPRMMEENDIICVLFGGATPFVLRRVGEYFRFIGECYVYDLMNGEVMDGLANTKFFVKAFHLV</sequence>
<dbReference type="Pfam" id="PF26639">
    <property type="entry name" value="Het-6_barrel"/>
    <property type="match status" value="1"/>
</dbReference>
<dbReference type="InterPro" id="IPR052895">
    <property type="entry name" value="HetReg/Transcr_Mod"/>
</dbReference>
<dbReference type="STRING" id="56646.A0A2L2T633"/>
<proteinExistence type="predicted"/>
<dbReference type="AlphaFoldDB" id="A0A2L2T633"/>
<organism evidence="2 3">
    <name type="scientific">Fusarium venenatum</name>
    <dbReference type="NCBI Taxonomy" id="56646"/>
    <lineage>
        <taxon>Eukaryota</taxon>
        <taxon>Fungi</taxon>
        <taxon>Dikarya</taxon>
        <taxon>Ascomycota</taxon>
        <taxon>Pezizomycotina</taxon>
        <taxon>Sordariomycetes</taxon>
        <taxon>Hypocreomycetidae</taxon>
        <taxon>Hypocreales</taxon>
        <taxon>Nectriaceae</taxon>
        <taxon>Fusarium</taxon>
    </lineage>
</organism>
<accession>A0A2L2T633</accession>
<dbReference type="EMBL" id="LN649230">
    <property type="protein sequence ID" value="CEI63203.1"/>
    <property type="molecule type" value="Genomic_DNA"/>
</dbReference>
<reference evidence="3" key="1">
    <citation type="submission" date="2014-10" db="EMBL/GenBank/DDBJ databases">
        <authorList>
            <person name="King R."/>
        </authorList>
    </citation>
    <scope>NUCLEOTIDE SEQUENCE [LARGE SCALE GENOMIC DNA]</scope>
    <source>
        <strain evidence="3">A3/5</strain>
    </source>
</reference>
<dbReference type="RefSeq" id="XP_025586923.1">
    <property type="nucleotide sequence ID" value="XM_025736303.2"/>
</dbReference>
<name>A0A2L2T633_9HYPO</name>
<dbReference type="PANTHER" id="PTHR24148">
    <property type="entry name" value="ANKYRIN REPEAT DOMAIN-CONTAINING PROTEIN 39 HOMOLOG-RELATED"/>
    <property type="match status" value="1"/>
</dbReference>